<feature type="compositionally biased region" description="Basic and acidic residues" evidence="1">
    <location>
        <begin position="111"/>
        <end position="122"/>
    </location>
</feature>
<dbReference type="Gene3D" id="3.40.50.300">
    <property type="entry name" value="P-loop containing nucleotide triphosphate hydrolases"/>
    <property type="match status" value="1"/>
</dbReference>
<dbReference type="Proteomes" id="UP000567795">
    <property type="component" value="Unassembled WGS sequence"/>
</dbReference>
<keyword evidence="3" id="KW-1185">Reference proteome</keyword>
<dbReference type="EMBL" id="JACBZD010000001">
    <property type="protein sequence ID" value="NYI06078.1"/>
    <property type="molecule type" value="Genomic_DNA"/>
</dbReference>
<dbReference type="AlphaFoldDB" id="A0A853A6B2"/>
<sequence length="154" mass="17526">MALQLDPWIDIHPDGYGGNQIRLSALVHNIGWEEAKRRYPEVRRVLQQSGQAVRKYDPDFWVRVTTEAVDACAGWDLPVVVTDCRYPNEAQALRERGFLLVRIERRGAEDELSEDARTHESENALNDYDPDVSVTNSGSIDQLYAAIDSLVRSR</sequence>
<dbReference type="InterPro" id="IPR048444">
    <property type="entry name" value="DNMK"/>
</dbReference>
<comment type="caution">
    <text evidence="2">The sequence shown here is derived from an EMBL/GenBank/DDBJ whole genome shotgun (WGS) entry which is preliminary data.</text>
</comment>
<evidence type="ECO:0000313" key="3">
    <source>
        <dbReference type="Proteomes" id="UP000567795"/>
    </source>
</evidence>
<proteinExistence type="predicted"/>
<gene>
    <name evidence="2" type="ORF">FHU37_003021</name>
</gene>
<organism evidence="2 3">
    <name type="scientific">Allostreptomyces psammosilenae</name>
    <dbReference type="NCBI Taxonomy" id="1892865"/>
    <lineage>
        <taxon>Bacteria</taxon>
        <taxon>Bacillati</taxon>
        <taxon>Actinomycetota</taxon>
        <taxon>Actinomycetes</taxon>
        <taxon>Kitasatosporales</taxon>
        <taxon>Streptomycetaceae</taxon>
        <taxon>Allostreptomyces</taxon>
    </lineage>
</organism>
<dbReference type="Pfam" id="PF21448">
    <property type="entry name" value="DNMK"/>
    <property type="match status" value="1"/>
</dbReference>
<reference evidence="2 3" key="1">
    <citation type="submission" date="2020-07" db="EMBL/GenBank/DDBJ databases">
        <title>Sequencing the genomes of 1000 actinobacteria strains.</title>
        <authorList>
            <person name="Klenk H.-P."/>
        </authorList>
    </citation>
    <scope>NUCLEOTIDE SEQUENCE [LARGE SCALE GENOMIC DNA]</scope>
    <source>
        <strain evidence="2 3">DSM 42178</strain>
    </source>
</reference>
<evidence type="ECO:0000256" key="1">
    <source>
        <dbReference type="SAM" id="MobiDB-lite"/>
    </source>
</evidence>
<feature type="region of interest" description="Disordered" evidence="1">
    <location>
        <begin position="111"/>
        <end position="131"/>
    </location>
</feature>
<dbReference type="InterPro" id="IPR027417">
    <property type="entry name" value="P-loop_NTPase"/>
</dbReference>
<accession>A0A853A6B2</accession>
<protein>
    <recommendedName>
        <fullName evidence="4">Phosphomevalonate kinase</fullName>
    </recommendedName>
</protein>
<name>A0A853A6B2_9ACTN</name>
<dbReference type="RefSeq" id="WP_218904047.1">
    <property type="nucleotide sequence ID" value="NZ_JACBZD010000001.1"/>
</dbReference>
<evidence type="ECO:0000313" key="2">
    <source>
        <dbReference type="EMBL" id="NYI06078.1"/>
    </source>
</evidence>
<evidence type="ECO:0008006" key="4">
    <source>
        <dbReference type="Google" id="ProtNLM"/>
    </source>
</evidence>